<evidence type="ECO:0000256" key="1">
    <source>
        <dbReference type="SAM" id="Phobius"/>
    </source>
</evidence>
<evidence type="ECO:0000313" key="3">
    <source>
        <dbReference type="Proteomes" id="UP000663828"/>
    </source>
</evidence>
<keyword evidence="1" id="KW-1133">Transmembrane helix</keyword>
<keyword evidence="1" id="KW-0812">Transmembrane</keyword>
<keyword evidence="1" id="KW-0472">Membrane</keyword>
<name>A0A815W3V9_ADIRI</name>
<dbReference type="AlphaFoldDB" id="A0A815W3V9"/>
<keyword evidence="3" id="KW-1185">Reference proteome</keyword>
<feature type="transmembrane region" description="Helical" evidence="1">
    <location>
        <begin position="61"/>
        <end position="94"/>
    </location>
</feature>
<reference evidence="2" key="1">
    <citation type="submission" date="2021-02" db="EMBL/GenBank/DDBJ databases">
        <authorList>
            <person name="Nowell W R."/>
        </authorList>
    </citation>
    <scope>NUCLEOTIDE SEQUENCE</scope>
</reference>
<sequence>MQGKIMNTMELDKTVRSSSTFQRFLQWIEDKKKYADEFSDKLGTIEDFVEVIRNIIQGNILNLSCCFCLGITMTISVTSIAVGVGLGTVLFVVLNETPAALSQFNPTPAPTPTPIPIEIPILIEAIEIDRHEKGFKLKK</sequence>
<gene>
    <name evidence="2" type="ORF">XAT740_LOCUS42116</name>
</gene>
<dbReference type="Proteomes" id="UP000663828">
    <property type="component" value="Unassembled WGS sequence"/>
</dbReference>
<comment type="caution">
    <text evidence="2">The sequence shown here is derived from an EMBL/GenBank/DDBJ whole genome shotgun (WGS) entry which is preliminary data.</text>
</comment>
<accession>A0A815W3V9</accession>
<evidence type="ECO:0000313" key="2">
    <source>
        <dbReference type="EMBL" id="CAF1540076.1"/>
    </source>
</evidence>
<protein>
    <submittedName>
        <fullName evidence="2">Uncharacterized protein</fullName>
    </submittedName>
</protein>
<proteinExistence type="predicted"/>
<organism evidence="2 3">
    <name type="scientific">Adineta ricciae</name>
    <name type="common">Rotifer</name>
    <dbReference type="NCBI Taxonomy" id="249248"/>
    <lineage>
        <taxon>Eukaryota</taxon>
        <taxon>Metazoa</taxon>
        <taxon>Spiralia</taxon>
        <taxon>Gnathifera</taxon>
        <taxon>Rotifera</taxon>
        <taxon>Eurotatoria</taxon>
        <taxon>Bdelloidea</taxon>
        <taxon>Adinetida</taxon>
        <taxon>Adinetidae</taxon>
        <taxon>Adineta</taxon>
    </lineage>
</organism>
<dbReference type="EMBL" id="CAJNOR010005011">
    <property type="protein sequence ID" value="CAF1540076.1"/>
    <property type="molecule type" value="Genomic_DNA"/>
</dbReference>